<comment type="caution">
    <text evidence="1">The sequence shown here is derived from an EMBL/GenBank/DDBJ whole genome shotgun (WGS) entry which is preliminary data.</text>
</comment>
<dbReference type="RefSeq" id="WP_168052739.1">
    <property type="nucleotide sequence ID" value="NZ_JAAOZT010000002.1"/>
</dbReference>
<dbReference type="EMBL" id="JACHHQ010000001">
    <property type="protein sequence ID" value="MBB5198643.1"/>
    <property type="molecule type" value="Genomic_DNA"/>
</dbReference>
<evidence type="ECO:0000313" key="1">
    <source>
        <dbReference type="EMBL" id="MBB5198643.1"/>
    </source>
</evidence>
<accession>A0A840RLK8</accession>
<name>A0A840RLK8_9BURK</name>
<sequence length="215" mass="24247">MFKFFSLFLTKMSSRLRRIGYVTKSGLSAKDLHTDAWIVASDIGEKRGSEVDFSDPDDQELVLSKLYSQTRRQTDSRLRSAICIDQDIEGEFKWSERLPASAASDPLISLLEQEVAHEVALSSAVILKSSYSEAAAYVIVLAHFNNEREDVCTYLAISDSTLYKRVASAANHVRVQPSLIDRIERVGVRFMPPPGWQYPVRVEGPVAAKQWGWEF</sequence>
<organism evidence="1 2">
    <name type="scientific">Glaciimonas immobilis</name>
    <dbReference type="NCBI Taxonomy" id="728004"/>
    <lineage>
        <taxon>Bacteria</taxon>
        <taxon>Pseudomonadati</taxon>
        <taxon>Pseudomonadota</taxon>
        <taxon>Betaproteobacteria</taxon>
        <taxon>Burkholderiales</taxon>
        <taxon>Oxalobacteraceae</taxon>
        <taxon>Glaciimonas</taxon>
    </lineage>
</organism>
<proteinExistence type="predicted"/>
<dbReference type="AlphaFoldDB" id="A0A840RLK8"/>
<reference evidence="1 2" key="1">
    <citation type="submission" date="2020-08" db="EMBL/GenBank/DDBJ databases">
        <title>Genomic Encyclopedia of Type Strains, Phase IV (KMG-IV): sequencing the most valuable type-strain genomes for metagenomic binning, comparative biology and taxonomic classification.</title>
        <authorList>
            <person name="Goeker M."/>
        </authorList>
    </citation>
    <scope>NUCLEOTIDE SEQUENCE [LARGE SCALE GENOMIC DNA]</scope>
    <source>
        <strain evidence="1 2">DSM 23240</strain>
    </source>
</reference>
<protein>
    <submittedName>
        <fullName evidence="1">Uncharacterized protein</fullName>
    </submittedName>
</protein>
<dbReference type="Proteomes" id="UP000571084">
    <property type="component" value="Unassembled WGS sequence"/>
</dbReference>
<evidence type="ECO:0000313" key="2">
    <source>
        <dbReference type="Proteomes" id="UP000571084"/>
    </source>
</evidence>
<keyword evidence="2" id="KW-1185">Reference proteome</keyword>
<gene>
    <name evidence="1" type="ORF">HNR39_000453</name>
</gene>